<dbReference type="Proteomes" id="UP000006039">
    <property type="component" value="Unassembled WGS sequence"/>
</dbReference>
<protein>
    <submittedName>
        <fullName evidence="2 3">Uncharacterized protein</fullName>
    </submittedName>
</protein>
<reference evidence="3" key="5">
    <citation type="submission" date="2018-04" db="UniProtKB">
        <authorList>
            <consortium name="EnsemblFungi"/>
        </authorList>
    </citation>
    <scope>IDENTIFICATION</scope>
    <source>
        <strain evidence="3">R3-111a-1</strain>
    </source>
</reference>
<gene>
    <name evidence="3" type="primary">20349673</name>
    <name evidence="2" type="ORF">GGTG_09215</name>
</gene>
<evidence type="ECO:0000313" key="3">
    <source>
        <dbReference type="EnsemblFungi" id="EJT72349"/>
    </source>
</evidence>
<feature type="compositionally biased region" description="Low complexity" evidence="1">
    <location>
        <begin position="243"/>
        <end position="264"/>
    </location>
</feature>
<feature type="region of interest" description="Disordered" evidence="1">
    <location>
        <begin position="236"/>
        <end position="268"/>
    </location>
</feature>
<accession>J3P6S3</accession>
<feature type="region of interest" description="Disordered" evidence="1">
    <location>
        <begin position="1"/>
        <end position="21"/>
    </location>
</feature>
<proteinExistence type="predicted"/>
<organism evidence="2">
    <name type="scientific">Gaeumannomyces tritici (strain R3-111a-1)</name>
    <name type="common">Wheat and barley take-all root rot fungus</name>
    <name type="synonym">Gaeumannomyces graminis var. tritici</name>
    <dbReference type="NCBI Taxonomy" id="644352"/>
    <lineage>
        <taxon>Eukaryota</taxon>
        <taxon>Fungi</taxon>
        <taxon>Dikarya</taxon>
        <taxon>Ascomycota</taxon>
        <taxon>Pezizomycotina</taxon>
        <taxon>Sordariomycetes</taxon>
        <taxon>Sordariomycetidae</taxon>
        <taxon>Magnaporthales</taxon>
        <taxon>Magnaporthaceae</taxon>
        <taxon>Gaeumannomyces</taxon>
    </lineage>
</organism>
<sequence length="462" mass="51312">MERAHATAPTGRRTGHTQARNEMVGGRVPLALAAAADHREGLKRQARRQRRQHRHDSPTVRVDQAPPHWPEKGTSSLPRSLLFSFPLVPACSCVNCAVKTLDLDLDRPWTTSKTHLATSTPETPLFAPEARSGAAARGGQIAFQWADVRANDISRASHWPQQGIDWEVRAMDGDGGSCSSDSWWGRDQRGERDAIALRRILEKLAWRTGHDTLRPPLHYLERPQIRIENTAHAALQRPPEPEPLSSSAPPGQQSDGSDSSSSSSIARSEPQCSRIDFISPVQRLLLVNGDKMSWRSAQIVLQLRVRPSSATPPGPSGRRNLKISWRLRVAGQFVSQPQLLFAQAWLRLLRKGIPIASWLWHLLWETATWYRRSNVQSVPVSLRASGSTVSIALLSWLGFLRVLRTNVQHVAAAVLLQSLPRMQVSEAAAAEAPKFVRPRAAPSLRESSLPRVRHAFVATQRP</sequence>
<dbReference type="VEuPathDB" id="FungiDB:GGTG_09215"/>
<evidence type="ECO:0000313" key="4">
    <source>
        <dbReference type="Proteomes" id="UP000006039"/>
    </source>
</evidence>
<dbReference type="AlphaFoldDB" id="J3P6S3"/>
<feature type="compositionally biased region" description="Basic residues" evidence="1">
    <location>
        <begin position="44"/>
        <end position="54"/>
    </location>
</feature>
<reference evidence="2" key="2">
    <citation type="submission" date="2010-07" db="EMBL/GenBank/DDBJ databases">
        <authorList>
            <consortium name="The Broad Institute Genome Sequencing Platform"/>
            <consortium name="Broad Institute Genome Sequencing Center for Infectious Disease"/>
            <person name="Ma L.-J."/>
            <person name="Dead R."/>
            <person name="Young S."/>
            <person name="Zeng Q."/>
            <person name="Koehrsen M."/>
            <person name="Alvarado L."/>
            <person name="Berlin A."/>
            <person name="Chapman S.B."/>
            <person name="Chen Z."/>
            <person name="Freedman E."/>
            <person name="Gellesch M."/>
            <person name="Goldberg J."/>
            <person name="Griggs A."/>
            <person name="Gujja S."/>
            <person name="Heilman E.R."/>
            <person name="Heiman D."/>
            <person name="Hepburn T."/>
            <person name="Howarth C."/>
            <person name="Jen D."/>
            <person name="Larson L."/>
            <person name="Mehta T."/>
            <person name="Neiman D."/>
            <person name="Pearson M."/>
            <person name="Roberts A."/>
            <person name="Saif S."/>
            <person name="Shea T."/>
            <person name="Shenoy N."/>
            <person name="Sisk P."/>
            <person name="Stolte C."/>
            <person name="Sykes S."/>
            <person name="Walk T."/>
            <person name="White J."/>
            <person name="Yandava C."/>
            <person name="Haas B."/>
            <person name="Nusbaum C."/>
            <person name="Birren B."/>
        </authorList>
    </citation>
    <scope>NUCLEOTIDE SEQUENCE</scope>
    <source>
        <strain evidence="2">R3-111a-1</strain>
    </source>
</reference>
<reference evidence="2" key="3">
    <citation type="submission" date="2010-09" db="EMBL/GenBank/DDBJ databases">
        <title>Annotation of Gaeumannomyces graminis var. tritici R3-111a-1.</title>
        <authorList>
            <consortium name="The Broad Institute Genome Sequencing Platform"/>
            <person name="Ma L.-J."/>
            <person name="Dead R."/>
            <person name="Young S.K."/>
            <person name="Zeng Q."/>
            <person name="Gargeya S."/>
            <person name="Fitzgerald M."/>
            <person name="Haas B."/>
            <person name="Abouelleil A."/>
            <person name="Alvarado L."/>
            <person name="Arachchi H.M."/>
            <person name="Berlin A."/>
            <person name="Brown A."/>
            <person name="Chapman S.B."/>
            <person name="Chen Z."/>
            <person name="Dunbar C."/>
            <person name="Freedman E."/>
            <person name="Gearin G."/>
            <person name="Gellesch M."/>
            <person name="Goldberg J."/>
            <person name="Griggs A."/>
            <person name="Gujja S."/>
            <person name="Heiman D."/>
            <person name="Howarth C."/>
            <person name="Larson L."/>
            <person name="Lui A."/>
            <person name="MacDonald P.J.P."/>
            <person name="Mehta T."/>
            <person name="Montmayeur A."/>
            <person name="Murphy C."/>
            <person name="Neiman D."/>
            <person name="Pearson M."/>
            <person name="Priest M."/>
            <person name="Roberts A."/>
            <person name="Saif S."/>
            <person name="Shea T."/>
            <person name="Shenoy N."/>
            <person name="Sisk P."/>
            <person name="Stolte C."/>
            <person name="Sykes S."/>
            <person name="Yandava C."/>
            <person name="Wortman J."/>
            <person name="Nusbaum C."/>
            <person name="Birren B."/>
        </authorList>
    </citation>
    <scope>NUCLEOTIDE SEQUENCE</scope>
    <source>
        <strain evidence="2">R3-111a-1</strain>
    </source>
</reference>
<reference evidence="4" key="1">
    <citation type="submission" date="2010-07" db="EMBL/GenBank/DDBJ databases">
        <title>The genome sequence of Gaeumannomyces graminis var. tritici strain R3-111a-1.</title>
        <authorList>
            <consortium name="The Broad Institute Genome Sequencing Platform"/>
            <person name="Ma L.-J."/>
            <person name="Dead R."/>
            <person name="Young S."/>
            <person name="Zeng Q."/>
            <person name="Koehrsen M."/>
            <person name="Alvarado L."/>
            <person name="Berlin A."/>
            <person name="Chapman S.B."/>
            <person name="Chen Z."/>
            <person name="Freedman E."/>
            <person name="Gellesch M."/>
            <person name="Goldberg J."/>
            <person name="Griggs A."/>
            <person name="Gujja S."/>
            <person name="Heilman E.R."/>
            <person name="Heiman D."/>
            <person name="Hepburn T."/>
            <person name="Howarth C."/>
            <person name="Jen D."/>
            <person name="Larson L."/>
            <person name="Mehta T."/>
            <person name="Neiman D."/>
            <person name="Pearson M."/>
            <person name="Roberts A."/>
            <person name="Saif S."/>
            <person name="Shea T."/>
            <person name="Shenoy N."/>
            <person name="Sisk P."/>
            <person name="Stolte C."/>
            <person name="Sykes S."/>
            <person name="Walk T."/>
            <person name="White J."/>
            <person name="Yandava C."/>
            <person name="Haas B."/>
            <person name="Nusbaum C."/>
            <person name="Birren B."/>
        </authorList>
    </citation>
    <scope>NUCLEOTIDE SEQUENCE [LARGE SCALE GENOMIC DNA]</scope>
    <source>
        <strain evidence="4">R3-111a-1</strain>
    </source>
</reference>
<dbReference type="GeneID" id="20349673"/>
<name>J3P6S3_GAET3</name>
<evidence type="ECO:0000256" key="1">
    <source>
        <dbReference type="SAM" id="MobiDB-lite"/>
    </source>
</evidence>
<dbReference type="EnsemblFungi" id="EJT72349">
    <property type="protein sequence ID" value="EJT72349"/>
    <property type="gene ID" value="GGTG_09215"/>
</dbReference>
<feature type="region of interest" description="Disordered" evidence="1">
    <location>
        <begin position="38"/>
        <end position="74"/>
    </location>
</feature>
<reference evidence="3" key="4">
    <citation type="journal article" date="2015" name="G3 (Bethesda)">
        <title>Genome sequences of three phytopathogenic species of the Magnaporthaceae family of fungi.</title>
        <authorList>
            <person name="Okagaki L.H."/>
            <person name="Nunes C.C."/>
            <person name="Sailsbery J."/>
            <person name="Clay B."/>
            <person name="Brown D."/>
            <person name="John T."/>
            <person name="Oh Y."/>
            <person name="Young N."/>
            <person name="Fitzgerald M."/>
            <person name="Haas B.J."/>
            <person name="Zeng Q."/>
            <person name="Young S."/>
            <person name="Adiconis X."/>
            <person name="Fan L."/>
            <person name="Levin J.Z."/>
            <person name="Mitchell T.K."/>
            <person name="Okubara P.A."/>
            <person name="Farman M.L."/>
            <person name="Kohn L.M."/>
            <person name="Birren B."/>
            <person name="Ma L.-J."/>
            <person name="Dean R.A."/>
        </authorList>
    </citation>
    <scope>NUCLEOTIDE SEQUENCE</scope>
    <source>
        <strain evidence="3">R3-111a-1</strain>
    </source>
</reference>
<dbReference type="RefSeq" id="XP_009225323.1">
    <property type="nucleotide sequence ID" value="XM_009227059.1"/>
</dbReference>
<dbReference type="HOGENOM" id="CLU_591892_0_0_1"/>
<keyword evidence="4" id="KW-1185">Reference proteome</keyword>
<dbReference type="EMBL" id="GL385399">
    <property type="protein sequence ID" value="EJT72349.1"/>
    <property type="molecule type" value="Genomic_DNA"/>
</dbReference>
<evidence type="ECO:0000313" key="2">
    <source>
        <dbReference type="EMBL" id="EJT72349.1"/>
    </source>
</evidence>